<dbReference type="STRING" id="1236973.JCM9157_873"/>
<dbReference type="Proteomes" id="UP000018896">
    <property type="component" value="Unassembled WGS sequence"/>
</dbReference>
<evidence type="ECO:0000256" key="1">
    <source>
        <dbReference type="ARBA" id="ARBA00022598"/>
    </source>
</evidence>
<comment type="similarity">
    <text evidence="2">Belongs to the BshC family.</text>
</comment>
<dbReference type="Pfam" id="PF24850">
    <property type="entry name" value="CC_BshC"/>
    <property type="match status" value="1"/>
</dbReference>
<dbReference type="PIRSF" id="PIRSF012535">
    <property type="entry name" value="UCP012535"/>
    <property type="match status" value="1"/>
</dbReference>
<feature type="coiled-coil region" evidence="2">
    <location>
        <begin position="451"/>
        <end position="478"/>
    </location>
</feature>
<organism evidence="5 6">
    <name type="scientific">Halalkalibacter akibai (strain ATCC 43226 / DSM 21942 / CIP 109018 / JCM 9157 / 1139)</name>
    <name type="common">Bacillus akibai</name>
    <dbReference type="NCBI Taxonomy" id="1236973"/>
    <lineage>
        <taxon>Bacteria</taxon>
        <taxon>Bacillati</taxon>
        <taxon>Bacillota</taxon>
        <taxon>Bacilli</taxon>
        <taxon>Bacillales</taxon>
        <taxon>Bacillaceae</taxon>
        <taxon>Halalkalibacter</taxon>
    </lineage>
</organism>
<dbReference type="InterPro" id="IPR011199">
    <property type="entry name" value="Bacillithiol_biosynth_BshC"/>
</dbReference>
<dbReference type="GO" id="GO:0016874">
    <property type="term" value="F:ligase activity"/>
    <property type="evidence" value="ECO:0007669"/>
    <property type="project" value="UniProtKB-UniRule"/>
</dbReference>
<feature type="domain" description="Bacillithiol biosynthesis BshC N-terminal Rossmann-like" evidence="3">
    <location>
        <begin position="1"/>
        <end position="376"/>
    </location>
</feature>
<comment type="function">
    <text evidence="2">Involved in bacillithiol (BSH) biosynthesis. May catalyze the last step of the pathway, the addition of cysteine to glucosamine malate (GlcN-Mal) to generate BSH.</text>
</comment>
<evidence type="ECO:0000259" key="4">
    <source>
        <dbReference type="Pfam" id="PF24850"/>
    </source>
</evidence>
<comment type="caution">
    <text evidence="5">The sequence shown here is derived from an EMBL/GenBank/DDBJ whole genome shotgun (WGS) entry which is preliminary data.</text>
</comment>
<keyword evidence="1 2" id="KW-0436">Ligase</keyword>
<proteinExistence type="inferred from homology"/>
<dbReference type="eggNOG" id="COG4365">
    <property type="taxonomic scope" value="Bacteria"/>
</dbReference>
<keyword evidence="2" id="KW-0175">Coiled coil</keyword>
<feature type="domain" description="Bacillithiol biosynthesis BshC C-terminal coiled-coil" evidence="4">
    <location>
        <begin position="379"/>
        <end position="538"/>
    </location>
</feature>
<dbReference type="Pfam" id="PF10079">
    <property type="entry name" value="Rossmann-like_BshC"/>
    <property type="match status" value="1"/>
</dbReference>
<dbReference type="AlphaFoldDB" id="W4QPK6"/>
<keyword evidence="6" id="KW-1185">Reference proteome</keyword>
<name>W4QPK6_HALA3</name>
<protein>
    <recommendedName>
        <fullName evidence="2">Putative cysteine ligase BshC</fullName>
        <ecNumber evidence="2">6.-.-.-</ecNumber>
    </recommendedName>
</protein>
<dbReference type="EC" id="6.-.-.-" evidence="2"/>
<evidence type="ECO:0000313" key="6">
    <source>
        <dbReference type="Proteomes" id="UP000018896"/>
    </source>
</evidence>
<gene>
    <name evidence="2" type="primary">bshC</name>
    <name evidence="5" type="ORF">JCM9157_873</name>
</gene>
<reference evidence="5 6" key="1">
    <citation type="journal article" date="2014" name="Genome Announc.">
        <title>Draft Genome Sequences of Three Alkaliphilic Bacillus Strains, Bacillus wakoensis JCM 9140T, Bacillus akibai JCM 9157T, and Bacillus hemicellulosilyticus JCM 9152T.</title>
        <authorList>
            <person name="Yuki M."/>
            <person name="Oshima K."/>
            <person name="Suda W."/>
            <person name="Oshida Y."/>
            <person name="Kitamura K."/>
            <person name="Iida T."/>
            <person name="Hattori M."/>
            <person name="Ohkuma M."/>
        </authorList>
    </citation>
    <scope>NUCLEOTIDE SEQUENCE [LARGE SCALE GENOMIC DNA]</scope>
    <source>
        <strain evidence="5 6">JCM 9157</strain>
    </source>
</reference>
<dbReference type="EMBL" id="BAUV01000004">
    <property type="protein sequence ID" value="GAE33847.1"/>
    <property type="molecule type" value="Genomic_DNA"/>
</dbReference>
<dbReference type="InterPro" id="IPR055399">
    <property type="entry name" value="CC_BshC"/>
</dbReference>
<dbReference type="HAMAP" id="MF_01867">
    <property type="entry name" value="BshC"/>
    <property type="match status" value="1"/>
</dbReference>
<evidence type="ECO:0000256" key="2">
    <source>
        <dbReference type="HAMAP-Rule" id="MF_01867"/>
    </source>
</evidence>
<evidence type="ECO:0000259" key="3">
    <source>
        <dbReference type="Pfam" id="PF10079"/>
    </source>
</evidence>
<evidence type="ECO:0000313" key="5">
    <source>
        <dbReference type="EMBL" id="GAE33847.1"/>
    </source>
</evidence>
<accession>W4QPK6</accession>
<dbReference type="NCBIfam" id="TIGR03998">
    <property type="entry name" value="thiol_BshC"/>
    <property type="match status" value="1"/>
</dbReference>
<dbReference type="InterPro" id="IPR055398">
    <property type="entry name" value="Rossmann-like_BshC"/>
</dbReference>
<sequence length="538" mass="63281">MEVKEINLVGNNGFLYDYTNGIQTCNQFFDYTYTDELKYKARLDHLNTRIFHRAELADYFEQIHSTLTYAKEASIQIEKLRQLNSVVVVGGQQAGLLTGPLYTVYKAMSIILLAKQQEEELNIPVVPIFWVAGEDHDLDEIRYVYIERNTNWKKHMYHEPAVSSASNIKLNHEEMRKWLKGVYASLPETSHTNTLIDKVNVIVEQAKTITDFFKRMMNWFFGCEGLLLLDAHDPEIRKLEIPFFKELINNVEHVQEFQQQGARAFANCGYGEPVVTERENAHLFLEVKDERRRLDFQEGHFLVRGTDMVYSKEQLLQLLEAHPERFSNNVVTRPLMQEWLLPVLAFVSGPGEIKYWATIKEVFNHFHFKMPPVIPRIQMTVVPSRVNKWLKELNYDILPFMNGEMKSLRDSWLEEITPYPIEDVISKVKQDIEYHHAPLRQLAEEMDPTLRELSEKNLVILNNQIEFMERKMKNFHRQKHEQTLSKFTESGRWLAPLNRPQERVFHPILLMNVIGEVDLKRLLSTEMSLNDTHKIVYL</sequence>